<accession>A0AAU9JRN6</accession>
<feature type="transmembrane region" description="Helical" evidence="1">
    <location>
        <begin position="43"/>
        <end position="61"/>
    </location>
</feature>
<name>A0AAU9JRN6_9CILI</name>
<dbReference type="EMBL" id="CAJZBQ010000045">
    <property type="protein sequence ID" value="CAG9328247.1"/>
    <property type="molecule type" value="Genomic_DNA"/>
</dbReference>
<evidence type="ECO:0000256" key="1">
    <source>
        <dbReference type="SAM" id="Phobius"/>
    </source>
</evidence>
<dbReference type="AlphaFoldDB" id="A0AAU9JRN6"/>
<keyword evidence="3" id="KW-1185">Reference proteome</keyword>
<proteinExistence type="predicted"/>
<keyword evidence="1" id="KW-0812">Transmembrane</keyword>
<reference evidence="2" key="1">
    <citation type="submission" date="2021-09" db="EMBL/GenBank/DDBJ databases">
        <authorList>
            <consortium name="AG Swart"/>
            <person name="Singh M."/>
            <person name="Singh A."/>
            <person name="Seah K."/>
            <person name="Emmerich C."/>
        </authorList>
    </citation>
    <scope>NUCLEOTIDE SEQUENCE</scope>
    <source>
        <strain evidence="2">ATCC30299</strain>
    </source>
</reference>
<gene>
    <name evidence="2" type="ORF">BSTOLATCC_MIC45702</name>
</gene>
<protein>
    <submittedName>
        <fullName evidence="2">Uncharacterized protein</fullName>
    </submittedName>
</protein>
<evidence type="ECO:0000313" key="2">
    <source>
        <dbReference type="EMBL" id="CAG9328247.1"/>
    </source>
</evidence>
<comment type="caution">
    <text evidence="2">The sequence shown here is derived from an EMBL/GenBank/DDBJ whole genome shotgun (WGS) entry which is preliminary data.</text>
</comment>
<keyword evidence="1" id="KW-1133">Transmembrane helix</keyword>
<organism evidence="2 3">
    <name type="scientific">Blepharisma stoltei</name>
    <dbReference type="NCBI Taxonomy" id="1481888"/>
    <lineage>
        <taxon>Eukaryota</taxon>
        <taxon>Sar</taxon>
        <taxon>Alveolata</taxon>
        <taxon>Ciliophora</taxon>
        <taxon>Postciliodesmatophora</taxon>
        <taxon>Heterotrichea</taxon>
        <taxon>Heterotrichida</taxon>
        <taxon>Blepharismidae</taxon>
        <taxon>Blepharisma</taxon>
    </lineage>
</organism>
<evidence type="ECO:0000313" key="3">
    <source>
        <dbReference type="Proteomes" id="UP001162131"/>
    </source>
</evidence>
<keyword evidence="1" id="KW-0472">Membrane</keyword>
<dbReference type="Proteomes" id="UP001162131">
    <property type="component" value="Unassembled WGS sequence"/>
</dbReference>
<sequence>MVHFLHPKIMKTTLILPLLTITEMAHLKIMEMAHLKIKISPSHPVKILLVMILIKIFLKIIQVRMAQMTKSKQYYFNQFILIVKLN</sequence>